<dbReference type="Gene3D" id="3.30.750.24">
    <property type="entry name" value="STAS domain"/>
    <property type="match status" value="1"/>
</dbReference>
<dbReference type="Pfam" id="PF01740">
    <property type="entry name" value="STAS"/>
    <property type="match status" value="1"/>
</dbReference>
<gene>
    <name evidence="3" type="ORF">SAMN05216243_1991</name>
</gene>
<dbReference type="PANTHER" id="PTHR33745">
    <property type="entry name" value="RSBT ANTAGONIST PROTEIN RSBS-RELATED"/>
    <property type="match status" value="1"/>
</dbReference>
<evidence type="ECO:0000313" key="4">
    <source>
        <dbReference type="Proteomes" id="UP000198694"/>
    </source>
</evidence>
<dbReference type="STRING" id="407036.SAMN05216243_1991"/>
<protein>
    <submittedName>
        <fullName evidence="3">RsbT co-antagonist protein RsbR</fullName>
    </submittedName>
</protein>
<proteinExistence type="predicted"/>
<feature type="domain" description="STAS" evidence="2">
    <location>
        <begin position="162"/>
        <end position="273"/>
    </location>
</feature>
<dbReference type="SUPFAM" id="SSF52091">
    <property type="entry name" value="SpoIIaa-like"/>
    <property type="match status" value="1"/>
</dbReference>
<dbReference type="InterPro" id="IPR051932">
    <property type="entry name" value="Bact_StressResp_Reg"/>
</dbReference>
<dbReference type="CDD" id="cd07041">
    <property type="entry name" value="STAS_RsbR_RsbS_like"/>
    <property type="match status" value="1"/>
</dbReference>
<dbReference type="InterPro" id="IPR002645">
    <property type="entry name" value="STAS_dom"/>
</dbReference>
<dbReference type="AlphaFoldDB" id="A0A1G8ZIS8"/>
<accession>A0A1G8ZIS8</accession>
<evidence type="ECO:0000259" key="2">
    <source>
        <dbReference type="PROSITE" id="PS50801"/>
    </source>
</evidence>
<evidence type="ECO:0000256" key="1">
    <source>
        <dbReference type="ARBA" id="ARBA00022553"/>
    </source>
</evidence>
<keyword evidence="1" id="KW-0597">Phosphoprotein</keyword>
<name>A0A1G8ZIS8_9BACI</name>
<keyword evidence="4" id="KW-1185">Reference proteome</keyword>
<dbReference type="PANTHER" id="PTHR33745:SF3">
    <property type="entry name" value="RSBT CO-ANTAGONIST PROTEIN RSBRC"/>
    <property type="match status" value="1"/>
</dbReference>
<evidence type="ECO:0000313" key="3">
    <source>
        <dbReference type="EMBL" id="SDK14040.1"/>
    </source>
</evidence>
<dbReference type="PROSITE" id="PS50801">
    <property type="entry name" value="STAS"/>
    <property type="match status" value="1"/>
</dbReference>
<reference evidence="3 4" key="1">
    <citation type="submission" date="2016-10" db="EMBL/GenBank/DDBJ databases">
        <authorList>
            <person name="de Groot N.N."/>
        </authorList>
    </citation>
    <scope>NUCLEOTIDE SEQUENCE [LARGE SCALE GENOMIC DNA]</scope>
    <source>
        <strain evidence="3 4">CGMCC 1.6502</strain>
    </source>
</reference>
<dbReference type="Pfam" id="PF14361">
    <property type="entry name" value="RsbRD_N"/>
    <property type="match status" value="1"/>
</dbReference>
<dbReference type="EMBL" id="FNFL01000003">
    <property type="protein sequence ID" value="SDK14040.1"/>
    <property type="molecule type" value="Genomic_DNA"/>
</dbReference>
<dbReference type="Proteomes" id="UP000198694">
    <property type="component" value="Unassembled WGS sequence"/>
</dbReference>
<sequence>MKHELEYIGKKIVDKNEELAQKLETNVDEDYTKSLNDAGMPFSDRTEFRAELLYYLGEALYIDAEEITPKVEDWAKRVSDFTIQYGVRLSDALRAVSFYRRVIWEAFTRELEQRQFAAITMLDVSKRIDPLLDKVCAIIGNMYEQRNDHLMKIAYSALEELSVPVVPISEGIAAVPIVGEIDTHRAQLITEIVLKEGTNLELEYVILDISGVPMIDTMVSDQIFQILKALSLIGVEAIITGIRPEVAQTIGNLGLDYKGVTTRANLQQALTQLGFKRIENSN</sequence>
<dbReference type="InterPro" id="IPR036513">
    <property type="entry name" value="STAS_dom_sf"/>
</dbReference>
<dbReference type="OrthoDB" id="9800154at2"/>
<dbReference type="InterPro" id="IPR025751">
    <property type="entry name" value="RsbRD_N_dom"/>
</dbReference>
<organism evidence="3 4">
    <name type="scientific">Sediminibacillus albus</name>
    <dbReference type="NCBI Taxonomy" id="407036"/>
    <lineage>
        <taxon>Bacteria</taxon>
        <taxon>Bacillati</taxon>
        <taxon>Bacillota</taxon>
        <taxon>Bacilli</taxon>
        <taxon>Bacillales</taxon>
        <taxon>Bacillaceae</taxon>
        <taxon>Sediminibacillus</taxon>
    </lineage>
</organism>
<dbReference type="RefSeq" id="WP_093213548.1">
    <property type="nucleotide sequence ID" value="NZ_FNFL01000003.1"/>
</dbReference>